<gene>
    <name evidence="7" type="ORF">CARUB_v10006341mg</name>
</gene>
<dbReference type="PANTHER" id="PTHR31232">
    <property type="match status" value="1"/>
</dbReference>
<dbReference type="InterPro" id="IPR010264">
    <property type="entry name" value="Self-incomp_S1"/>
</dbReference>
<name>R0F7R5_9BRAS</name>
<evidence type="ECO:0000256" key="2">
    <source>
        <dbReference type="ARBA" id="ARBA00005581"/>
    </source>
</evidence>
<keyword evidence="4 6" id="KW-0964">Secreted</keyword>
<organism evidence="7 8">
    <name type="scientific">Capsella rubella</name>
    <dbReference type="NCBI Taxonomy" id="81985"/>
    <lineage>
        <taxon>Eukaryota</taxon>
        <taxon>Viridiplantae</taxon>
        <taxon>Streptophyta</taxon>
        <taxon>Embryophyta</taxon>
        <taxon>Tracheophyta</taxon>
        <taxon>Spermatophyta</taxon>
        <taxon>Magnoliopsida</taxon>
        <taxon>eudicotyledons</taxon>
        <taxon>Gunneridae</taxon>
        <taxon>Pentapetalae</taxon>
        <taxon>rosids</taxon>
        <taxon>malvids</taxon>
        <taxon>Brassicales</taxon>
        <taxon>Brassicaceae</taxon>
        <taxon>Camelineae</taxon>
        <taxon>Capsella</taxon>
    </lineage>
</organism>
<keyword evidence="8" id="KW-1185">Reference proteome</keyword>
<feature type="signal peptide" evidence="6">
    <location>
        <begin position="1"/>
        <end position="18"/>
    </location>
</feature>
<sequence length="136" mass="15840">MSNLIFLFLVTFTSFVLNQACKQNQVVIMNELGPNRILEFHCYSNKDDLGIKTMGFQGTPYTIRFHDEIPNLTRWNCILRQGANMEYSFDVQMYKAGPRLIPRCGQLRIWSARLDGIYFARKANTPLVRALSWNKK</sequence>
<evidence type="ECO:0000256" key="3">
    <source>
        <dbReference type="ARBA" id="ARBA00022471"/>
    </source>
</evidence>
<proteinExistence type="inferred from homology"/>
<reference evidence="8" key="1">
    <citation type="journal article" date="2013" name="Nat. Genet.">
        <title>The Capsella rubella genome and the genomic consequences of rapid mating system evolution.</title>
        <authorList>
            <person name="Slotte T."/>
            <person name="Hazzouri K.M."/>
            <person name="Agren J.A."/>
            <person name="Koenig D."/>
            <person name="Maumus F."/>
            <person name="Guo Y.L."/>
            <person name="Steige K."/>
            <person name="Platts A.E."/>
            <person name="Escobar J.S."/>
            <person name="Newman L.K."/>
            <person name="Wang W."/>
            <person name="Mandakova T."/>
            <person name="Vello E."/>
            <person name="Smith L.M."/>
            <person name="Henz S.R."/>
            <person name="Steffen J."/>
            <person name="Takuno S."/>
            <person name="Brandvain Y."/>
            <person name="Coop G."/>
            <person name="Andolfatto P."/>
            <person name="Hu T.T."/>
            <person name="Blanchette M."/>
            <person name="Clark R.M."/>
            <person name="Quesneville H."/>
            <person name="Nordborg M."/>
            <person name="Gaut B.S."/>
            <person name="Lysak M.A."/>
            <person name="Jenkins J."/>
            <person name="Grimwood J."/>
            <person name="Chapman J."/>
            <person name="Prochnik S."/>
            <person name="Shu S."/>
            <person name="Rokhsar D."/>
            <person name="Schmutz J."/>
            <person name="Weigel D."/>
            <person name="Wright S.I."/>
        </authorList>
    </citation>
    <scope>NUCLEOTIDE SEQUENCE [LARGE SCALE GENOMIC DNA]</scope>
    <source>
        <strain evidence="8">cv. Monte Gargano</strain>
    </source>
</reference>
<evidence type="ECO:0000313" key="7">
    <source>
        <dbReference type="EMBL" id="EOA17932.1"/>
    </source>
</evidence>
<keyword evidence="5 6" id="KW-0732">Signal</keyword>
<feature type="chain" id="PRO_5025085988" description="S-protein homolog" evidence="6">
    <location>
        <begin position="19"/>
        <end position="136"/>
    </location>
</feature>
<evidence type="ECO:0000256" key="5">
    <source>
        <dbReference type="ARBA" id="ARBA00022729"/>
    </source>
</evidence>
<dbReference type="GO" id="GO:0060320">
    <property type="term" value="P:rejection of self pollen"/>
    <property type="evidence" value="ECO:0007669"/>
    <property type="project" value="UniProtKB-KW"/>
</dbReference>
<evidence type="ECO:0000256" key="4">
    <source>
        <dbReference type="ARBA" id="ARBA00022525"/>
    </source>
</evidence>
<dbReference type="AlphaFoldDB" id="R0F7R5"/>
<protein>
    <recommendedName>
        <fullName evidence="6">S-protein homolog</fullName>
    </recommendedName>
</protein>
<dbReference type="Pfam" id="PF05938">
    <property type="entry name" value="Self-incomp_S1"/>
    <property type="match status" value="1"/>
</dbReference>
<dbReference type="Proteomes" id="UP000029121">
    <property type="component" value="Unassembled WGS sequence"/>
</dbReference>
<dbReference type="EMBL" id="KB870811">
    <property type="protein sequence ID" value="EOA17932.1"/>
    <property type="molecule type" value="Genomic_DNA"/>
</dbReference>
<comment type="similarity">
    <text evidence="2 6">Belongs to the plant self-incompatibility (S1) protein family.</text>
</comment>
<evidence type="ECO:0000256" key="1">
    <source>
        <dbReference type="ARBA" id="ARBA00004613"/>
    </source>
</evidence>
<evidence type="ECO:0000256" key="6">
    <source>
        <dbReference type="RuleBase" id="RU367044"/>
    </source>
</evidence>
<evidence type="ECO:0000313" key="8">
    <source>
        <dbReference type="Proteomes" id="UP000029121"/>
    </source>
</evidence>
<keyword evidence="3 6" id="KW-0713">Self-incompatibility</keyword>
<comment type="subcellular location">
    <subcellularLocation>
        <location evidence="1 6">Secreted</location>
    </subcellularLocation>
</comment>
<dbReference type="GO" id="GO:0005576">
    <property type="term" value="C:extracellular region"/>
    <property type="evidence" value="ECO:0007669"/>
    <property type="project" value="UniProtKB-SubCell"/>
</dbReference>
<dbReference type="PANTHER" id="PTHR31232:SF161">
    <property type="entry name" value="F11M15.10 PROTEIN-RELATED"/>
    <property type="match status" value="1"/>
</dbReference>
<accession>R0F7R5</accession>